<dbReference type="InterPro" id="IPR003775">
    <property type="entry name" value="Flagellar_assembly_factor_FliW"/>
</dbReference>
<reference evidence="6" key="1">
    <citation type="journal article" date="2019" name="Int. J. Syst. Evol. Microbiol.">
        <title>The Global Catalogue of Microorganisms (GCM) 10K type strain sequencing project: providing services to taxonomists for standard genome sequencing and annotation.</title>
        <authorList>
            <consortium name="The Broad Institute Genomics Platform"/>
            <consortium name="The Broad Institute Genome Sequencing Center for Infectious Disease"/>
            <person name="Wu L."/>
            <person name="Ma J."/>
        </authorList>
    </citation>
    <scope>NUCLEOTIDE SEQUENCE [LARGE SCALE GENOMIC DNA]</scope>
    <source>
        <strain evidence="6">CCM 8749</strain>
    </source>
</reference>
<comment type="similarity">
    <text evidence="4">Belongs to the FliW family.</text>
</comment>
<dbReference type="EMBL" id="JBHSQV010000178">
    <property type="protein sequence ID" value="MFC5988210.1"/>
    <property type="molecule type" value="Genomic_DNA"/>
</dbReference>
<dbReference type="PANTHER" id="PTHR39190:SF1">
    <property type="entry name" value="FLAGELLAR ASSEMBLY FACTOR FLIW"/>
    <property type="match status" value="1"/>
</dbReference>
<dbReference type="InterPro" id="IPR024046">
    <property type="entry name" value="Flagellar_assmbl_FliW_dom_sf"/>
</dbReference>
<dbReference type="HAMAP" id="MF_01185">
    <property type="entry name" value="FliW"/>
    <property type="match status" value="1"/>
</dbReference>
<keyword evidence="4" id="KW-0143">Chaperone</keyword>
<keyword evidence="1 4" id="KW-0963">Cytoplasm</keyword>
<dbReference type="PANTHER" id="PTHR39190">
    <property type="entry name" value="FLAGELLAR ASSEMBLY FACTOR FLIW"/>
    <property type="match status" value="1"/>
</dbReference>
<keyword evidence="2 4" id="KW-1005">Bacterial flagellum biogenesis</keyword>
<proteinExistence type="inferred from homology"/>
<comment type="subunit">
    <text evidence="4">Interacts with translational regulator CsrA and flagellin(s).</text>
</comment>
<comment type="subcellular location">
    <subcellularLocation>
        <location evidence="4">Cytoplasm</location>
    </subcellularLocation>
</comment>
<comment type="caution">
    <text evidence="5">The sequence shown here is derived from an EMBL/GenBank/DDBJ whole genome shotgun (WGS) entry which is preliminary data.</text>
</comment>
<comment type="function">
    <text evidence="4">Acts as an anti-CsrA protein, binds CsrA and prevents it from repressing translation of its target genes, one of which is flagellin. Binds to flagellin and participates in the assembly of the flagellum.</text>
</comment>
<evidence type="ECO:0000256" key="1">
    <source>
        <dbReference type="ARBA" id="ARBA00022490"/>
    </source>
</evidence>
<sequence>MKLLTKRLGEIIYKSSQVIRFPLGLPGFRCINQFIIVPIDEDVPFSYLQSIDDGDISFIITDPFYFFPDYEISLSEELIQDLQIFNEQDVRIYTIVSSDKTISQATTNLLAPIVINVHKNVAKQYVMAHSSYSTKHRLFSQAAPGGKSDANTK</sequence>
<evidence type="ECO:0000256" key="3">
    <source>
        <dbReference type="ARBA" id="ARBA00022845"/>
    </source>
</evidence>
<evidence type="ECO:0000256" key="4">
    <source>
        <dbReference type="HAMAP-Rule" id="MF_01185"/>
    </source>
</evidence>
<name>A0ABW1ISW0_9BACL</name>
<protein>
    <recommendedName>
        <fullName evidence="4">Flagellar assembly factor FliW</fullName>
    </recommendedName>
</protein>
<evidence type="ECO:0000313" key="6">
    <source>
        <dbReference type="Proteomes" id="UP001596250"/>
    </source>
</evidence>
<dbReference type="Gene3D" id="2.30.290.10">
    <property type="entry name" value="BH3618-like"/>
    <property type="match status" value="1"/>
</dbReference>
<keyword evidence="3 4" id="KW-0810">Translation regulation</keyword>
<keyword evidence="5" id="KW-0282">Flagellum</keyword>
<accession>A0ABW1ISW0</accession>
<organism evidence="5 6">
    <name type="scientific">Marinicrinis lubricantis</name>
    <dbReference type="NCBI Taxonomy" id="2086470"/>
    <lineage>
        <taxon>Bacteria</taxon>
        <taxon>Bacillati</taxon>
        <taxon>Bacillota</taxon>
        <taxon>Bacilli</taxon>
        <taxon>Bacillales</taxon>
        <taxon>Paenibacillaceae</taxon>
    </lineage>
</organism>
<evidence type="ECO:0000256" key="2">
    <source>
        <dbReference type="ARBA" id="ARBA00022795"/>
    </source>
</evidence>
<dbReference type="Pfam" id="PF02623">
    <property type="entry name" value="FliW"/>
    <property type="match status" value="1"/>
</dbReference>
<dbReference type="NCBIfam" id="NF009793">
    <property type="entry name" value="PRK13285.1-1"/>
    <property type="match status" value="1"/>
</dbReference>
<dbReference type="RefSeq" id="WP_379895670.1">
    <property type="nucleotide sequence ID" value="NZ_CBCSCT010000017.1"/>
</dbReference>
<gene>
    <name evidence="4 5" type="primary">fliW</name>
    <name evidence="5" type="ORF">ACFPXP_17550</name>
</gene>
<dbReference type="Proteomes" id="UP001596250">
    <property type="component" value="Unassembled WGS sequence"/>
</dbReference>
<keyword evidence="5" id="KW-0969">Cilium</keyword>
<keyword evidence="6" id="KW-1185">Reference proteome</keyword>
<dbReference type="SUPFAM" id="SSF141457">
    <property type="entry name" value="BH3618-like"/>
    <property type="match status" value="1"/>
</dbReference>
<evidence type="ECO:0000313" key="5">
    <source>
        <dbReference type="EMBL" id="MFC5988210.1"/>
    </source>
</evidence>
<keyword evidence="5" id="KW-0966">Cell projection</keyword>